<keyword evidence="5" id="KW-1185">Reference proteome</keyword>
<dbReference type="RefSeq" id="WP_010274991.1">
    <property type="nucleotide sequence ID" value="NZ_JAVRER010000048.1"/>
</dbReference>
<feature type="compositionally biased region" description="Low complexity" evidence="1">
    <location>
        <begin position="88"/>
        <end position="99"/>
    </location>
</feature>
<dbReference type="AlphaFoldDB" id="A0ABD5EAY0"/>
<sequence length="110" mass="12288">MHPYESPRHRAIPAMRPAQEPRPGFSATPIYDALFAEYRRLFRTVPGEWGGEDELGLPLFHQQPPRTPPAASVHTGYGWAAPAPQPPADWQRPALHPRAALPPAPRRTET</sequence>
<protein>
    <submittedName>
        <fullName evidence="3">Uncharacterized protein</fullName>
    </submittedName>
</protein>
<feature type="compositionally biased region" description="Pro residues" evidence="1">
    <location>
        <begin position="100"/>
        <end position="110"/>
    </location>
</feature>
<dbReference type="EMBL" id="JAVRET010000055">
    <property type="protein sequence ID" value="MDT0411615.1"/>
    <property type="molecule type" value="Genomic_DNA"/>
</dbReference>
<dbReference type="Proteomes" id="UP001183610">
    <property type="component" value="Unassembled WGS sequence"/>
</dbReference>
<gene>
    <name evidence="3" type="ORF">RM574_24130</name>
    <name evidence="2" type="ORF">RM698_21535</name>
</gene>
<feature type="region of interest" description="Disordered" evidence="1">
    <location>
        <begin position="1"/>
        <end position="25"/>
    </location>
</feature>
<evidence type="ECO:0000313" key="4">
    <source>
        <dbReference type="Proteomes" id="UP001183607"/>
    </source>
</evidence>
<evidence type="ECO:0000313" key="2">
    <source>
        <dbReference type="EMBL" id="MDT0411615.1"/>
    </source>
</evidence>
<evidence type="ECO:0000256" key="1">
    <source>
        <dbReference type="SAM" id="MobiDB-lite"/>
    </source>
</evidence>
<comment type="caution">
    <text evidence="3">The sequence shown here is derived from an EMBL/GenBank/DDBJ whole genome shotgun (WGS) entry which is preliminary data.</text>
</comment>
<proteinExistence type="predicted"/>
<reference evidence="4" key="1">
    <citation type="submission" date="2023-07" db="EMBL/GenBank/DDBJ databases">
        <title>30 novel species of actinomycetes from the DSMZ collection.</title>
        <authorList>
            <person name="Nouioui I."/>
        </authorList>
    </citation>
    <scope>NUCLEOTIDE SEQUENCE [LARGE SCALE GENOMIC DNA]</scope>
    <source>
        <strain evidence="4">DSM 41982</strain>
    </source>
</reference>
<evidence type="ECO:0000313" key="5">
    <source>
        <dbReference type="Proteomes" id="UP001183610"/>
    </source>
</evidence>
<reference evidence="3" key="2">
    <citation type="submission" date="2024-03" db="EMBL/GenBank/DDBJ databases">
        <title>30 novel species of actinomycetes from the DSMZ collection.</title>
        <authorList>
            <person name="Nouioui I."/>
        </authorList>
    </citation>
    <scope>NUCLEOTIDE SEQUENCE</scope>
    <source>
        <strain evidence="2 5">DSM 41979</strain>
        <strain evidence="3">DSM 41982</strain>
    </source>
</reference>
<dbReference type="Proteomes" id="UP001183607">
    <property type="component" value="Unassembled WGS sequence"/>
</dbReference>
<name>A0ABD5EAY0_9ACTN</name>
<dbReference type="EMBL" id="JAVRER010000048">
    <property type="protein sequence ID" value="MDT0418576.1"/>
    <property type="molecule type" value="Genomic_DNA"/>
</dbReference>
<organism evidence="3 4">
    <name type="scientific">Streptomyces evansiae</name>
    <dbReference type="NCBI Taxonomy" id="3075535"/>
    <lineage>
        <taxon>Bacteria</taxon>
        <taxon>Bacillati</taxon>
        <taxon>Actinomycetota</taxon>
        <taxon>Actinomycetes</taxon>
        <taxon>Kitasatosporales</taxon>
        <taxon>Streptomycetaceae</taxon>
        <taxon>Streptomyces</taxon>
    </lineage>
</organism>
<accession>A0ABD5EAY0</accession>
<feature type="region of interest" description="Disordered" evidence="1">
    <location>
        <begin position="56"/>
        <end position="110"/>
    </location>
</feature>
<evidence type="ECO:0000313" key="3">
    <source>
        <dbReference type="EMBL" id="MDT0418576.1"/>
    </source>
</evidence>